<dbReference type="RefSeq" id="WP_160877717.1">
    <property type="nucleotide sequence ID" value="NZ_WUEK01000005.1"/>
</dbReference>
<organism evidence="1 2">
    <name type="scientific">Nocardioides flavescens</name>
    <dbReference type="NCBI Taxonomy" id="2691959"/>
    <lineage>
        <taxon>Bacteria</taxon>
        <taxon>Bacillati</taxon>
        <taxon>Actinomycetota</taxon>
        <taxon>Actinomycetes</taxon>
        <taxon>Propionibacteriales</taxon>
        <taxon>Nocardioidaceae</taxon>
        <taxon>Nocardioides</taxon>
    </lineage>
</organism>
<dbReference type="EMBL" id="WUEK01000005">
    <property type="protein sequence ID" value="MXG89863.1"/>
    <property type="molecule type" value="Genomic_DNA"/>
</dbReference>
<gene>
    <name evidence="1" type="ORF">GRQ65_09895</name>
</gene>
<comment type="caution">
    <text evidence="1">The sequence shown here is derived from an EMBL/GenBank/DDBJ whole genome shotgun (WGS) entry which is preliminary data.</text>
</comment>
<protein>
    <submittedName>
        <fullName evidence="1">Uncharacterized protein</fullName>
    </submittedName>
</protein>
<name>A0A6L7ERE1_9ACTN</name>
<sequence length="137" mass="15359">MARRIWVSEHEGPARSCPVAAPDWEPAGELDAFKEKRLWRELRRELGVQTGPTSESVSFYLTAATGAPWVDAALAGEVRPAWLALEPYDHADVVAYSRVRARHWPSLSQERRPDGSRTTLPLLLDAVDGGYFTFVRL</sequence>
<proteinExistence type="predicted"/>
<accession>A0A6L7ERE1</accession>
<evidence type="ECO:0000313" key="2">
    <source>
        <dbReference type="Proteomes" id="UP000473325"/>
    </source>
</evidence>
<reference evidence="1 2" key="1">
    <citation type="submission" date="2019-12" db="EMBL/GenBank/DDBJ databases">
        <authorList>
            <person name="Kun Z."/>
        </authorList>
    </citation>
    <scope>NUCLEOTIDE SEQUENCE [LARGE SCALE GENOMIC DNA]</scope>
    <source>
        <strain evidence="1 2">YIM 123512</strain>
    </source>
</reference>
<evidence type="ECO:0000313" key="1">
    <source>
        <dbReference type="EMBL" id="MXG89863.1"/>
    </source>
</evidence>
<keyword evidence="2" id="KW-1185">Reference proteome</keyword>
<dbReference type="Proteomes" id="UP000473325">
    <property type="component" value="Unassembled WGS sequence"/>
</dbReference>
<dbReference type="AlphaFoldDB" id="A0A6L7ERE1"/>